<protein>
    <recommendedName>
        <fullName evidence="5">DNA-binding protein RAP1</fullName>
    </recommendedName>
</protein>
<dbReference type="Gene3D" id="1.10.150.60">
    <property type="entry name" value="ARID DNA-binding domain"/>
    <property type="match status" value="1"/>
</dbReference>
<dbReference type="GO" id="GO:0042162">
    <property type="term" value="F:telomeric DNA binding"/>
    <property type="evidence" value="ECO:0007669"/>
    <property type="project" value="TreeGrafter"/>
</dbReference>
<dbReference type="GO" id="GO:0010833">
    <property type="term" value="P:telomere maintenance via telomere lengthening"/>
    <property type="evidence" value="ECO:0007669"/>
    <property type="project" value="UniProtKB-UniRule"/>
</dbReference>
<dbReference type="GO" id="GO:0031848">
    <property type="term" value="P:protection from non-homologous end joining at telomere"/>
    <property type="evidence" value="ECO:0007669"/>
    <property type="project" value="TreeGrafter"/>
</dbReference>
<comment type="function">
    <text evidence="5">Involved in the regulation of telomere length, clustering and has a specific role in telomere position effect (TPE).</text>
</comment>
<dbReference type="Gene3D" id="1.10.10.60">
    <property type="entry name" value="Homeodomain-like"/>
    <property type="match status" value="1"/>
</dbReference>
<feature type="compositionally biased region" description="Polar residues" evidence="6">
    <location>
        <begin position="356"/>
        <end position="368"/>
    </location>
</feature>
<keyword evidence="9" id="KW-1185">Reference proteome</keyword>
<dbReference type="PANTHER" id="PTHR16466">
    <property type="entry name" value="TELOMERE REPEAT-BINDING FACTOR 2-INTERACTING PROTEIN 1"/>
    <property type="match status" value="1"/>
</dbReference>
<comment type="subcellular location">
    <subcellularLocation>
        <location evidence="5">Nucleus</location>
    </subcellularLocation>
    <subcellularLocation>
        <location evidence="5">Chromosome</location>
        <location evidence="5">Telomere</location>
    </subcellularLocation>
</comment>
<feature type="compositionally biased region" description="Basic and acidic residues" evidence="6">
    <location>
        <begin position="555"/>
        <end position="566"/>
    </location>
</feature>
<dbReference type="PANTHER" id="PTHR16466:SF6">
    <property type="entry name" value="TELOMERIC REPEAT-BINDING FACTOR 2-INTERACTING PROTEIN 1"/>
    <property type="match status" value="1"/>
</dbReference>
<keyword evidence="2 5" id="KW-0158">Chromosome</keyword>
<dbReference type="Pfam" id="PF16589">
    <property type="entry name" value="BRCT_2"/>
    <property type="match status" value="1"/>
</dbReference>
<dbReference type="SMART" id="SM01014">
    <property type="entry name" value="ARID"/>
    <property type="match status" value="1"/>
</dbReference>
<dbReference type="InterPro" id="IPR001606">
    <property type="entry name" value="ARID_dom"/>
</dbReference>
<dbReference type="SUPFAM" id="SSF46689">
    <property type="entry name" value="Homeodomain-like"/>
    <property type="match status" value="1"/>
</dbReference>
<evidence type="ECO:0000256" key="2">
    <source>
        <dbReference type="ARBA" id="ARBA00022454"/>
    </source>
</evidence>
<dbReference type="SUPFAM" id="SSF46774">
    <property type="entry name" value="ARID-like"/>
    <property type="match status" value="1"/>
</dbReference>
<comment type="subunit">
    <text evidence="5">Homodimer.</text>
</comment>
<dbReference type="AlphaFoldDB" id="A0A8H4RYX4"/>
<evidence type="ECO:0000256" key="1">
    <source>
        <dbReference type="ARBA" id="ARBA00010467"/>
    </source>
</evidence>
<comment type="caution">
    <text evidence="8">The sequence shown here is derived from an EMBL/GenBank/DDBJ whole genome shotgun (WGS) entry which is preliminary data.</text>
</comment>
<comment type="similarity">
    <text evidence="1 5">Belongs to the RAP1 family.</text>
</comment>
<feature type="region of interest" description="Disordered" evidence="6">
    <location>
        <begin position="500"/>
        <end position="685"/>
    </location>
</feature>
<evidence type="ECO:0000256" key="5">
    <source>
        <dbReference type="RuleBase" id="RU367107"/>
    </source>
</evidence>
<dbReference type="InterPro" id="IPR015010">
    <property type="entry name" value="TERF2IP_Myb"/>
</dbReference>
<dbReference type="InterPro" id="IPR001357">
    <property type="entry name" value="BRCT_dom"/>
</dbReference>
<proteinExistence type="inferred from homology"/>
<evidence type="ECO:0000313" key="9">
    <source>
        <dbReference type="Proteomes" id="UP000566819"/>
    </source>
</evidence>
<evidence type="ECO:0000256" key="4">
    <source>
        <dbReference type="ARBA" id="ARBA00023242"/>
    </source>
</evidence>
<feature type="compositionally biased region" description="Acidic residues" evidence="6">
    <location>
        <begin position="508"/>
        <end position="518"/>
    </location>
</feature>
<dbReference type="InterPro" id="IPR009057">
    <property type="entry name" value="Homeodomain-like_sf"/>
</dbReference>
<feature type="region of interest" description="Disordered" evidence="6">
    <location>
        <begin position="86"/>
        <end position="111"/>
    </location>
</feature>
<organism evidence="8 9">
    <name type="scientific">Cudoniella acicularis</name>
    <dbReference type="NCBI Taxonomy" id="354080"/>
    <lineage>
        <taxon>Eukaryota</taxon>
        <taxon>Fungi</taxon>
        <taxon>Dikarya</taxon>
        <taxon>Ascomycota</taxon>
        <taxon>Pezizomycotina</taxon>
        <taxon>Leotiomycetes</taxon>
        <taxon>Helotiales</taxon>
        <taxon>Tricladiaceae</taxon>
        <taxon>Cudoniella</taxon>
    </lineage>
</organism>
<feature type="compositionally biased region" description="Polar residues" evidence="6">
    <location>
        <begin position="569"/>
        <end position="581"/>
    </location>
</feature>
<dbReference type="SMART" id="SM00501">
    <property type="entry name" value="BRIGHT"/>
    <property type="match status" value="1"/>
</dbReference>
<feature type="compositionally biased region" description="Low complexity" evidence="6">
    <location>
        <begin position="227"/>
        <end position="241"/>
    </location>
</feature>
<dbReference type="Pfam" id="PF01388">
    <property type="entry name" value="ARID"/>
    <property type="match status" value="1"/>
</dbReference>
<dbReference type="InterPro" id="IPR036431">
    <property type="entry name" value="ARID_dom_sf"/>
</dbReference>
<feature type="region of interest" description="Disordered" evidence="6">
    <location>
        <begin position="353"/>
        <end position="373"/>
    </location>
</feature>
<dbReference type="CDD" id="cd16100">
    <property type="entry name" value="ARID"/>
    <property type="match status" value="1"/>
</dbReference>
<dbReference type="Pfam" id="PF08914">
    <property type="entry name" value="Myb_Rap1"/>
    <property type="match status" value="1"/>
</dbReference>
<dbReference type="GO" id="GO:0070187">
    <property type="term" value="C:shelterin complex"/>
    <property type="evidence" value="ECO:0007669"/>
    <property type="project" value="TreeGrafter"/>
</dbReference>
<dbReference type="OrthoDB" id="435460at2759"/>
<feature type="region of interest" description="Disordered" evidence="6">
    <location>
        <begin position="182"/>
        <end position="258"/>
    </location>
</feature>
<feature type="domain" description="ARID" evidence="7">
    <location>
        <begin position="376"/>
        <end position="471"/>
    </location>
</feature>
<name>A0A8H4RYX4_9HELO</name>
<dbReference type="InterPro" id="IPR039595">
    <property type="entry name" value="TE2IP/Rap1"/>
</dbReference>
<reference evidence="8 9" key="1">
    <citation type="submission" date="2020-03" db="EMBL/GenBank/DDBJ databases">
        <title>Draft Genome Sequence of Cudoniella acicularis.</title>
        <authorList>
            <person name="Buettner E."/>
            <person name="Kellner H."/>
        </authorList>
    </citation>
    <scope>NUCLEOTIDE SEQUENCE [LARGE SCALE GENOMIC DNA]</scope>
    <source>
        <strain evidence="8 9">DSM 108380</strain>
    </source>
</reference>
<dbReference type="EMBL" id="JAAMPI010000014">
    <property type="protein sequence ID" value="KAF4637675.1"/>
    <property type="molecule type" value="Genomic_DNA"/>
</dbReference>
<keyword evidence="3 5" id="KW-0779">Telomere</keyword>
<dbReference type="CDD" id="cd11655">
    <property type="entry name" value="rap1_myb-like"/>
    <property type="match status" value="1"/>
</dbReference>
<feature type="compositionally biased region" description="Polar residues" evidence="6">
    <location>
        <begin position="621"/>
        <end position="632"/>
    </location>
</feature>
<sequence length="693" mass="76662">MARVVYEGVGGGGDLFEGQTFFLLQRVPQRNTWLERIEANGGEITKIEKNADIIIADHVRQDAPSGSVSWTYIDRSVRNGRLENVEDHLAGPPVGTVREAGSGQPVKRGKTPFTAEDDRILTEWVARAERKGVAIRGNELYKQLAAKVIAKFHGGIDGLSMCQGNHGLGFLATTTTTTTTMMKRTKKTKPLHLPPPESPPKTITRKPAPRVLAPTSSSRLPERSKAAKVSPQKKASQKAASFKPTRDGPSSTQDNSFSEEEVQLLLDNYDDIINVSEDKIIDAWLHWALEFPTHSAQEWYNFFKKEILPMRQPMGPGVKEAAIAPPAAIPASEPPAQAGPSNQVLKKVLEVKDSQDSSGKALSSQNADNKVEDATMVDEEQFREDLTDMAQELSLEVEFNPEICGRRIPLFRLWQVVRSSQFGGFDQVNGRKLWPKVARELNFNDYQHSTAANDLKICYGEILADFETSRDEYINNYAGLTDSQENALLEAQLLQTAARETQNGNETMVDEEEDDIDDDLNHPLSSPPQPFSASSSKRSFGPDVTNSGSTRNKRQKIDKGKGRELEIPSTPSDVLNGTTAPFSGGKSSRKANTLYSAPVRQSDFSASPGLPRHPRWEPETQDFQFGLSQNGHNKSDPIDLSSSPDPKALTRRNGNEQPTTQANDNHEPHDSFSTQSTREKTQLKDAIQECIDY</sequence>
<accession>A0A8H4RYX4</accession>
<keyword evidence="4 5" id="KW-0539">Nucleus</keyword>
<gene>
    <name evidence="8" type="ORF">G7Y89_g392</name>
</gene>
<dbReference type="Proteomes" id="UP000566819">
    <property type="component" value="Unassembled WGS sequence"/>
</dbReference>
<evidence type="ECO:0000256" key="3">
    <source>
        <dbReference type="ARBA" id="ARBA00022895"/>
    </source>
</evidence>
<evidence type="ECO:0000259" key="7">
    <source>
        <dbReference type="PROSITE" id="PS51011"/>
    </source>
</evidence>
<evidence type="ECO:0000256" key="6">
    <source>
        <dbReference type="SAM" id="MobiDB-lite"/>
    </source>
</evidence>
<dbReference type="PROSITE" id="PS51011">
    <property type="entry name" value="ARID"/>
    <property type="match status" value="1"/>
</dbReference>
<evidence type="ECO:0000313" key="8">
    <source>
        <dbReference type="EMBL" id="KAF4637675.1"/>
    </source>
</evidence>